<organism evidence="3 4">
    <name type="scientific">Carboxylicivirga linearis</name>
    <dbReference type="NCBI Taxonomy" id="1628157"/>
    <lineage>
        <taxon>Bacteria</taxon>
        <taxon>Pseudomonadati</taxon>
        <taxon>Bacteroidota</taxon>
        <taxon>Bacteroidia</taxon>
        <taxon>Marinilabiliales</taxon>
        <taxon>Marinilabiliaceae</taxon>
        <taxon>Carboxylicivirga</taxon>
    </lineage>
</organism>
<protein>
    <recommendedName>
        <fullName evidence="2">ATP-grasp domain-containing protein</fullName>
    </recommendedName>
</protein>
<dbReference type="InterPro" id="IPR013651">
    <property type="entry name" value="ATP-grasp_RimK-type"/>
</dbReference>
<keyword evidence="1" id="KW-0547">Nucleotide-binding</keyword>
<proteinExistence type="predicted"/>
<dbReference type="RefSeq" id="WP_212212034.1">
    <property type="nucleotide sequence ID" value="NZ_JAGUCO010000001.1"/>
</dbReference>
<comment type="caution">
    <text evidence="3">The sequence shown here is derived from an EMBL/GenBank/DDBJ whole genome shotgun (WGS) entry which is preliminary data.</text>
</comment>
<dbReference type="EMBL" id="JAGUCO010000001">
    <property type="protein sequence ID" value="MBS2096707.1"/>
    <property type="molecule type" value="Genomic_DNA"/>
</dbReference>
<gene>
    <name evidence="3" type="ORF">KEM10_00370</name>
</gene>
<reference evidence="3 4" key="1">
    <citation type="journal article" date="2015" name="Int. J. Syst. Evol. Microbiol.">
        <title>Carboxylicivirga linearis sp. nov., isolated from a sea cucumber culture pond.</title>
        <authorList>
            <person name="Wang F.Q."/>
            <person name="Zhou Y.X."/>
            <person name="Lin X.Z."/>
            <person name="Chen G.J."/>
            <person name="Du Z.J."/>
        </authorList>
    </citation>
    <scope>NUCLEOTIDE SEQUENCE [LARGE SCALE GENOMIC DNA]</scope>
    <source>
        <strain evidence="3 4">FB218</strain>
    </source>
</reference>
<dbReference type="Gene3D" id="3.30.1490.20">
    <property type="entry name" value="ATP-grasp fold, A domain"/>
    <property type="match status" value="1"/>
</dbReference>
<dbReference type="Pfam" id="PF08443">
    <property type="entry name" value="RimK"/>
    <property type="match status" value="1"/>
</dbReference>
<feature type="domain" description="ATP-grasp" evidence="2">
    <location>
        <begin position="103"/>
        <end position="334"/>
    </location>
</feature>
<dbReference type="Proteomes" id="UP000708576">
    <property type="component" value="Unassembled WGS sequence"/>
</dbReference>
<keyword evidence="1" id="KW-0067">ATP-binding</keyword>
<sequence>MEIYFLTTNYNFFGQMRKPWASMDVELIKNTIEGEGVKVKHYLFSDIIDKIGEIKNQIIFYGFSQKEETRGYISDIISFLDKENTVIPSLELLKCHENKGYQELLKKQLGFESLKSQYVDSINKIDKTTFKYPFVLKTIDGSNGKGVYLIKQDSDLVQIQKSFNKIPSLKQLDLFRRKYFRKKKTYPEYPDYNNRKDYEDYLNFYILKDKRFIVQEFVEGLEFDYRVLILNNQLYITKRHNKDNDFRASGAKKFDFNFEVPTSILDYALSVFDVFNSPFLSIDIAAQGNNYFLIEYQALHFGVNVYSKNKYYYSKVDGEWSKFEINQSIEEVIAKQLVDYIKTRHA</sequence>
<name>A0ABS5JPE1_9BACT</name>
<evidence type="ECO:0000313" key="4">
    <source>
        <dbReference type="Proteomes" id="UP000708576"/>
    </source>
</evidence>
<dbReference type="InterPro" id="IPR013815">
    <property type="entry name" value="ATP_grasp_subdomain_1"/>
</dbReference>
<keyword evidence="4" id="KW-1185">Reference proteome</keyword>
<evidence type="ECO:0000313" key="3">
    <source>
        <dbReference type="EMBL" id="MBS2096707.1"/>
    </source>
</evidence>
<dbReference type="PROSITE" id="PS50975">
    <property type="entry name" value="ATP_GRASP"/>
    <property type="match status" value="1"/>
</dbReference>
<evidence type="ECO:0000256" key="1">
    <source>
        <dbReference type="PROSITE-ProRule" id="PRU00409"/>
    </source>
</evidence>
<dbReference type="InterPro" id="IPR011761">
    <property type="entry name" value="ATP-grasp"/>
</dbReference>
<accession>A0ABS5JPE1</accession>
<dbReference type="Gene3D" id="3.30.470.20">
    <property type="entry name" value="ATP-grasp fold, B domain"/>
    <property type="match status" value="1"/>
</dbReference>
<dbReference type="SUPFAM" id="SSF56059">
    <property type="entry name" value="Glutathione synthetase ATP-binding domain-like"/>
    <property type="match status" value="1"/>
</dbReference>
<evidence type="ECO:0000259" key="2">
    <source>
        <dbReference type="PROSITE" id="PS50975"/>
    </source>
</evidence>